<evidence type="ECO:0000313" key="2">
    <source>
        <dbReference type="Proteomes" id="UP000199065"/>
    </source>
</evidence>
<name>A0A1I2QA82_9CORY</name>
<accession>A0A1I2QA82</accession>
<dbReference type="Pfam" id="PF09485">
    <property type="entry name" value="CRISPR_Cse2"/>
    <property type="match status" value="1"/>
</dbReference>
<dbReference type="Gene3D" id="1.10.520.40">
    <property type="entry name" value="CRISPR-associated protein Cse2"/>
    <property type="match status" value="1"/>
</dbReference>
<dbReference type="EMBL" id="FOPJ01000002">
    <property type="protein sequence ID" value="SFG25292.1"/>
    <property type="molecule type" value="Genomic_DNA"/>
</dbReference>
<dbReference type="AlphaFoldDB" id="A0A1I2QA82"/>
<dbReference type="RefSeq" id="WP_092283860.1">
    <property type="nucleotide sequence ID" value="NZ_FOPJ01000002.1"/>
</dbReference>
<keyword evidence="2" id="KW-1185">Reference proteome</keyword>
<organism evidence="1 2">
    <name type="scientific">Corynebacterium spheniscorum</name>
    <dbReference type="NCBI Taxonomy" id="185761"/>
    <lineage>
        <taxon>Bacteria</taxon>
        <taxon>Bacillati</taxon>
        <taxon>Actinomycetota</taxon>
        <taxon>Actinomycetes</taxon>
        <taxon>Mycobacteriales</taxon>
        <taxon>Corynebacteriaceae</taxon>
        <taxon>Corynebacterium</taxon>
    </lineage>
</organism>
<protein>
    <submittedName>
        <fullName evidence="1">CRISPR system Cascade subunit CasB</fullName>
    </submittedName>
</protein>
<dbReference type="NCBIfam" id="TIGR02548">
    <property type="entry name" value="casB_cse2"/>
    <property type="match status" value="1"/>
</dbReference>
<dbReference type="CDD" id="cd09731">
    <property type="entry name" value="Cse2_I-E"/>
    <property type="match status" value="1"/>
</dbReference>
<dbReference type="InterPro" id="IPR013382">
    <property type="entry name" value="CRISPR-assoc_prot_Cse2"/>
</dbReference>
<dbReference type="InterPro" id="IPR038287">
    <property type="entry name" value="Cse2_sf"/>
</dbReference>
<dbReference type="STRING" id="185761.SAMN05660282_00360"/>
<dbReference type="OrthoDB" id="4808431at2"/>
<dbReference type="Proteomes" id="UP000199065">
    <property type="component" value="Unassembled WGS sequence"/>
</dbReference>
<sequence length="203" mass="22607">MITLNRQELDLLAQTVARNATVWGNSAIADRSTGRAALAALRHPSQEGFNAASWSQVLENFPVDLAGCGDEPSIGEWAAHLALTVFAFHQQSKTHLMHKSGQGLGRAVRQLALRDNKDEPDSGVLRRYKIVLQAPTIEATAYHLRGLVQLLRQADIPLDYGRLAMDLANLRNPRRSDGVRLRWSREFYLTPREENQKISEAGS</sequence>
<reference evidence="1 2" key="1">
    <citation type="submission" date="2016-10" db="EMBL/GenBank/DDBJ databases">
        <authorList>
            <person name="de Groot N.N."/>
        </authorList>
    </citation>
    <scope>NUCLEOTIDE SEQUENCE [LARGE SCALE GENOMIC DNA]</scope>
    <source>
        <strain>J11</strain>
        <strain evidence="2">PG 39</strain>
    </source>
</reference>
<proteinExistence type="predicted"/>
<evidence type="ECO:0000313" key="1">
    <source>
        <dbReference type="EMBL" id="SFG25292.1"/>
    </source>
</evidence>
<gene>
    <name evidence="1" type="ORF">SAMN05660282_00360</name>
</gene>